<name>U5NWG2_9MICC</name>
<dbReference type="AlphaFoldDB" id="U5NWG2"/>
<geneLocation type="plasmid" evidence="2">
    <name>pLMV7</name>
</geneLocation>
<keyword evidence="2" id="KW-0614">Plasmid</keyword>
<feature type="compositionally biased region" description="Basic residues" evidence="1">
    <location>
        <begin position="140"/>
        <end position="149"/>
    </location>
</feature>
<evidence type="ECO:0000256" key="1">
    <source>
        <dbReference type="SAM" id="MobiDB-lite"/>
    </source>
</evidence>
<accession>U5NWG2</accession>
<reference evidence="2" key="1">
    <citation type="journal article" date="2013" name="Genome Announc.">
        <title>First complete sequence of a giant linear plasmid from a micrococcus strain isolated from an extremely high-altitude lake.</title>
        <authorList>
            <person name="Dib J.R."/>
            <person name="Schuldes J."/>
            <person name="Thurmer A."/>
            <person name="Farias M.E."/>
            <person name="Daniel R."/>
            <person name="Meinhardt F."/>
        </authorList>
    </citation>
    <scope>NUCLEOTIDE SEQUENCE</scope>
    <source>
        <strain evidence="2">V7</strain>
        <plasmid evidence="2">pLMV7</plasmid>
    </source>
</reference>
<organism evidence="2">
    <name type="scientific">Micrococcus sp. V7</name>
    <dbReference type="NCBI Taxonomy" id="404582"/>
    <lineage>
        <taxon>Bacteria</taxon>
        <taxon>Bacillati</taxon>
        <taxon>Actinomycetota</taxon>
        <taxon>Actinomycetes</taxon>
        <taxon>Micrococcales</taxon>
        <taxon>Micrococcaceae</taxon>
        <taxon>Micrococcus</taxon>
    </lineage>
</organism>
<gene>
    <name evidence="2" type="ORF">LMV7_p00210</name>
</gene>
<feature type="compositionally biased region" description="Low complexity" evidence="1">
    <location>
        <begin position="121"/>
        <end position="133"/>
    </location>
</feature>
<evidence type="ECO:0000313" key="2">
    <source>
        <dbReference type="EMBL" id="AGY35443.1"/>
    </source>
</evidence>
<dbReference type="RefSeq" id="WP_023190071.1">
    <property type="nucleotide sequence ID" value="NC_022599.1"/>
</dbReference>
<dbReference type="EMBL" id="KF577591">
    <property type="protein sequence ID" value="AGY35443.1"/>
    <property type="molecule type" value="Genomic_DNA"/>
</dbReference>
<protein>
    <submittedName>
        <fullName evidence="2">Uncharacterized protein</fullName>
    </submittedName>
</protein>
<proteinExistence type="predicted"/>
<sequence length="245" mass="25410">MTDTPTAVFTVRHRKALVEVITAALTHTQLDTLTAEHPVPGDPGHDAGKEGRVELIVLTYLEEPDQSLLIQALTLIDPDTLTGQDRKSWDMLVRRLHNKGMTLPTSASADVQSEEGEAGEEVAAADAPAAADPAGEEPARKRRGRRSRKAAVPAMSPGEGEADGPEPAAEWVRAVPQLVAVGGAAALVAQLEALEGVEVVHVEDAGTRGQALAVLAAVSAALQTPGAVVAIGGPAEMMARLSVRG</sequence>
<feature type="region of interest" description="Disordered" evidence="1">
    <location>
        <begin position="103"/>
        <end position="166"/>
    </location>
</feature>